<gene>
    <name evidence="5" type="ORF">CJ203_10170</name>
</gene>
<dbReference type="AlphaFoldDB" id="A0A2N6T2Q2"/>
<keyword evidence="6" id="KW-1185">Reference proteome</keyword>
<organism evidence="5 6">
    <name type="scientific">Corynebacterium tuscaniense</name>
    <dbReference type="NCBI Taxonomy" id="302449"/>
    <lineage>
        <taxon>Bacteria</taxon>
        <taxon>Bacillati</taxon>
        <taxon>Actinomycetota</taxon>
        <taxon>Actinomycetes</taxon>
        <taxon>Mycobacteriales</taxon>
        <taxon>Corynebacteriaceae</taxon>
        <taxon>Corynebacterium</taxon>
    </lineage>
</organism>
<feature type="transmembrane region" description="Helical" evidence="2">
    <location>
        <begin position="276"/>
        <end position="299"/>
    </location>
</feature>
<sequence length="306" mass="32006">MTLNSERFLMMLSERMLMRLASTSLTAVATATALAATSTLTPVASAEESQPATSVQSGYVTWSIKDSFLRYIQGPVAKGTVEATDGLETVKDGKGKITNLKFPVDTKNTSINAAGVGTIDLDGAVHFLGHKGHGPEGGYGLDVALSDFKVKVTEKEAIVTVDYLSKGSNPDGEPLEDRKGNDVEFAKLPLTTPIKPAANQSVTSTSEKGRLLQGGLDAFIFYEESNADTSAADFNIKFGGPVKPEEPNNPEQPGTPDNPTNPDKPSNPNEPNGSSLSTGGIIGIIVALLALIGGGAFLAHQAGFLK</sequence>
<dbReference type="Pfam" id="PF04213">
    <property type="entry name" value="HtaA"/>
    <property type="match status" value="1"/>
</dbReference>
<comment type="caution">
    <text evidence="5">The sequence shown here is derived from an EMBL/GenBank/DDBJ whole genome shotgun (WGS) entry which is preliminary data.</text>
</comment>
<evidence type="ECO:0000313" key="5">
    <source>
        <dbReference type="EMBL" id="PMC63620.1"/>
    </source>
</evidence>
<reference evidence="5 6" key="1">
    <citation type="submission" date="2017-09" db="EMBL/GenBank/DDBJ databases">
        <title>Bacterial strain isolated from the female urinary microbiota.</title>
        <authorList>
            <person name="Thomas-White K."/>
            <person name="Kumar N."/>
            <person name="Forster S."/>
            <person name="Putonti C."/>
            <person name="Lawley T."/>
            <person name="Wolfe A.J."/>
        </authorList>
    </citation>
    <scope>NUCLEOTIDE SEQUENCE [LARGE SCALE GENOMIC DNA]</scope>
    <source>
        <strain evidence="5 6">UMB0792</strain>
    </source>
</reference>
<feature type="chain" id="PRO_5038764205" description="Htaa domain-containing protein" evidence="3">
    <location>
        <begin position="36"/>
        <end position="306"/>
    </location>
</feature>
<dbReference type="EMBL" id="PNHG01000021">
    <property type="protein sequence ID" value="PMC63620.1"/>
    <property type="molecule type" value="Genomic_DNA"/>
</dbReference>
<feature type="signal peptide" evidence="3">
    <location>
        <begin position="1"/>
        <end position="35"/>
    </location>
</feature>
<feature type="domain" description="Htaa" evidence="4">
    <location>
        <begin position="58"/>
        <end position="226"/>
    </location>
</feature>
<accession>A0A2N6T2Q2</accession>
<evidence type="ECO:0000256" key="2">
    <source>
        <dbReference type="SAM" id="Phobius"/>
    </source>
</evidence>
<evidence type="ECO:0000259" key="4">
    <source>
        <dbReference type="Pfam" id="PF04213"/>
    </source>
</evidence>
<feature type="compositionally biased region" description="Polar residues" evidence="1">
    <location>
        <begin position="249"/>
        <end position="272"/>
    </location>
</feature>
<feature type="region of interest" description="Disordered" evidence="1">
    <location>
        <begin position="233"/>
        <end position="275"/>
    </location>
</feature>
<keyword evidence="2" id="KW-0472">Membrane</keyword>
<name>A0A2N6T2Q2_9CORY</name>
<evidence type="ECO:0000256" key="1">
    <source>
        <dbReference type="SAM" id="MobiDB-lite"/>
    </source>
</evidence>
<keyword evidence="3" id="KW-0732">Signal</keyword>
<keyword evidence="2" id="KW-0812">Transmembrane</keyword>
<evidence type="ECO:0000313" key="6">
    <source>
        <dbReference type="Proteomes" id="UP000235836"/>
    </source>
</evidence>
<dbReference type="Proteomes" id="UP000235836">
    <property type="component" value="Unassembled WGS sequence"/>
</dbReference>
<keyword evidence="2" id="KW-1133">Transmembrane helix</keyword>
<proteinExistence type="predicted"/>
<dbReference type="InterPro" id="IPR007331">
    <property type="entry name" value="Htaa"/>
</dbReference>
<protein>
    <recommendedName>
        <fullName evidence="4">Htaa domain-containing protein</fullName>
    </recommendedName>
</protein>
<evidence type="ECO:0000256" key="3">
    <source>
        <dbReference type="SAM" id="SignalP"/>
    </source>
</evidence>